<reference evidence="1" key="1">
    <citation type="submission" date="2017-04" db="EMBL/GenBank/DDBJ databases">
        <title>Population genomics of picophytoplankton unveils novel chromosome hypervariability.</title>
        <authorList>
            <consortium name="DOE Joint Genome Institute"/>
            <person name="Blanc-Mathieu R."/>
            <person name="Krasovec M."/>
            <person name="Hebrard M."/>
            <person name="Yau S."/>
            <person name="Desgranges E."/>
            <person name="Martin J."/>
            <person name="Schackwitz W."/>
            <person name="Kuo A."/>
            <person name="Salin G."/>
            <person name="Donnadieu C."/>
            <person name="Desdevises Y."/>
            <person name="Sanchez-Ferandin S."/>
            <person name="Moreau H."/>
            <person name="Rivals E."/>
            <person name="Grigoriev I.V."/>
            <person name="Grimsley N."/>
            <person name="Eyre-Walker A."/>
            <person name="Piganeau G."/>
        </authorList>
    </citation>
    <scope>NUCLEOTIDE SEQUENCE [LARGE SCALE GENOMIC DNA]</scope>
    <source>
        <strain evidence="1">RCC 1115</strain>
    </source>
</reference>
<protein>
    <submittedName>
        <fullName evidence="1">Uncharacterized protein</fullName>
    </submittedName>
</protein>
<name>A0A1Y5IH09_OSTTA</name>
<accession>A0A1Y5IH09</accession>
<sequence>MLARARRASNSTDACAVAARVASHRHVSTSASSNDASGSSGSVLDALLERKRRERAMSGHGDAREAIARARSAAELRTAAEGKVDGRAAALALERCAKAKSSVRSVMGEGFVEVASEALRRDARRMSVHAVGGVFHDADVARFDALPSGELLRAAAERLESERGLVAADAVRVIWGVANFYKRRGVDSGEVEDAMRAFVRAATEATPRVFDSWDAKRDPRRASTLCRALKHLIEINRMVGQTPPAATIESLVRVGARNAGSMSPAQVSFILHDVVSAGAMEVLSESLMEAFTSSIDVDSDAPLEFSTVSALLWCYGKMDASRRGLVSQTHLENLHYATMAELERDGDLLPRDIALNLYATARLGEAHIGFKDAAYHNAAARRLLEGLDGLNKQALCMICWSLNVMRPNEDDAFIWSTFLQAVVEAVKRSVHDFSPHELAPTMHALTSLHAASAKLLELARDQFSADVYEYAANPQNIVLMLWSFAAAEYDVGDVALKNAARAFVDASESASAQELKTALQSLARLHYVFDQDTVALEHARMALEKAIDRVLDEYSQGECEILAWSLLATQVPASERLLERVGVAPVANDAGDVEYIVNDPNVDAH</sequence>
<evidence type="ECO:0000313" key="1">
    <source>
        <dbReference type="EMBL" id="OUS48850.1"/>
    </source>
</evidence>
<proteinExistence type="predicted"/>
<gene>
    <name evidence="1" type="ORF">BE221DRAFT_189217</name>
</gene>
<organism evidence="1">
    <name type="scientific">Ostreococcus tauri</name>
    <name type="common">Marine green alga</name>
    <dbReference type="NCBI Taxonomy" id="70448"/>
    <lineage>
        <taxon>Eukaryota</taxon>
        <taxon>Viridiplantae</taxon>
        <taxon>Chlorophyta</taxon>
        <taxon>Mamiellophyceae</taxon>
        <taxon>Mamiellales</taxon>
        <taxon>Bathycoccaceae</taxon>
        <taxon>Ostreococcus</taxon>
    </lineage>
</organism>
<dbReference type="AlphaFoldDB" id="A0A1Y5IH09"/>
<dbReference type="Proteomes" id="UP000195557">
    <property type="component" value="Unassembled WGS sequence"/>
</dbReference>
<dbReference type="EMBL" id="KZ155772">
    <property type="protein sequence ID" value="OUS48850.1"/>
    <property type="molecule type" value="Genomic_DNA"/>
</dbReference>